<organism evidence="5 6">
    <name type="scientific">Actinoplanes sandaracinus</name>
    <dbReference type="NCBI Taxonomy" id="3045177"/>
    <lineage>
        <taxon>Bacteria</taxon>
        <taxon>Bacillati</taxon>
        <taxon>Actinomycetota</taxon>
        <taxon>Actinomycetes</taxon>
        <taxon>Micromonosporales</taxon>
        <taxon>Micromonosporaceae</taxon>
        <taxon>Actinoplanes</taxon>
    </lineage>
</organism>
<protein>
    <submittedName>
        <fullName evidence="5">Glycosyl hydrolase</fullName>
    </submittedName>
</protein>
<dbReference type="Proteomes" id="UP001241758">
    <property type="component" value="Unassembled WGS sequence"/>
</dbReference>
<dbReference type="Pfam" id="PF01670">
    <property type="entry name" value="Glyco_hydro_12"/>
    <property type="match status" value="1"/>
</dbReference>
<dbReference type="PANTHER" id="PTHR34002">
    <property type="entry name" value="BLR1656 PROTEIN"/>
    <property type="match status" value="1"/>
</dbReference>
<gene>
    <name evidence="5" type="ORF">QLQ12_25120</name>
</gene>
<sequence length="312" mass="32709">MLAKRIVVPLSVLTLGSAAAIVGVMNAGAATAPASPSTSKVPTATASPVTASPAASKTATAMPTATRTTTPKPTATPTAAAGQDAENCTDLAALARGKYWVNNNLWGKADGTGSQCVWENGLGGDSLSWGTEWTWAGDNTKVKSYASAVFGWHWGWKAAGTGLPVQLSAGKAVDTRWNFKVTQTTSNVMNVAYDLWLHDMAGPDRQNNPTDEVMVWLYRSGGAGPVGTKQATVTIAGATWDLYKGNIGWEVYSFVRTSNTSAADLDLTDFTNDLVARGWLAKTKYLSSVQAGTEIFTGSGRLDTTAYSVKIG</sequence>
<dbReference type="Gene3D" id="2.60.120.180">
    <property type="match status" value="1"/>
</dbReference>
<keyword evidence="2" id="KW-0119">Carbohydrate metabolism</keyword>
<feature type="region of interest" description="Disordered" evidence="3">
    <location>
        <begin position="31"/>
        <end position="83"/>
    </location>
</feature>
<keyword evidence="6" id="KW-1185">Reference proteome</keyword>
<evidence type="ECO:0000313" key="6">
    <source>
        <dbReference type="Proteomes" id="UP001241758"/>
    </source>
</evidence>
<dbReference type="RefSeq" id="WP_282762904.1">
    <property type="nucleotide sequence ID" value="NZ_JASCTH010000017.1"/>
</dbReference>
<dbReference type="EMBL" id="JASCTH010000017">
    <property type="protein sequence ID" value="MDI6101905.1"/>
    <property type="molecule type" value="Genomic_DNA"/>
</dbReference>
<evidence type="ECO:0000313" key="5">
    <source>
        <dbReference type="EMBL" id="MDI6101905.1"/>
    </source>
</evidence>
<name>A0ABT6WQ93_9ACTN</name>
<keyword evidence="2" id="KW-0326">Glycosidase</keyword>
<evidence type="ECO:0000256" key="4">
    <source>
        <dbReference type="SAM" id="SignalP"/>
    </source>
</evidence>
<dbReference type="InterPro" id="IPR013320">
    <property type="entry name" value="ConA-like_dom_sf"/>
</dbReference>
<evidence type="ECO:0000256" key="2">
    <source>
        <dbReference type="RuleBase" id="RU361163"/>
    </source>
</evidence>
<dbReference type="InterPro" id="IPR002594">
    <property type="entry name" value="GH12"/>
</dbReference>
<reference evidence="5 6" key="1">
    <citation type="submission" date="2023-05" db="EMBL/GenBank/DDBJ databases">
        <title>Actinoplanes sp. NEAU-A12 genome sequencing.</title>
        <authorList>
            <person name="Wang Z.-S."/>
        </authorList>
    </citation>
    <scope>NUCLEOTIDE SEQUENCE [LARGE SCALE GENOMIC DNA]</scope>
    <source>
        <strain evidence="5 6">NEAU-A12</strain>
    </source>
</reference>
<dbReference type="PANTHER" id="PTHR34002:SF9">
    <property type="entry name" value="XYLOGLUCAN-SPECIFIC ENDO-BETA-1,4-GLUCANASE A"/>
    <property type="match status" value="1"/>
</dbReference>
<keyword evidence="2 5" id="KW-0378">Hydrolase</keyword>
<proteinExistence type="inferred from homology"/>
<keyword evidence="4" id="KW-0732">Signal</keyword>
<evidence type="ECO:0000256" key="1">
    <source>
        <dbReference type="ARBA" id="ARBA00005519"/>
    </source>
</evidence>
<dbReference type="InterPro" id="IPR013319">
    <property type="entry name" value="GH11/12"/>
</dbReference>
<dbReference type="SUPFAM" id="SSF49899">
    <property type="entry name" value="Concanavalin A-like lectins/glucanases"/>
    <property type="match status" value="1"/>
</dbReference>
<accession>A0ABT6WQ93</accession>
<comment type="caution">
    <text evidence="5">The sequence shown here is derived from an EMBL/GenBank/DDBJ whole genome shotgun (WGS) entry which is preliminary data.</text>
</comment>
<feature type="chain" id="PRO_5045448227" evidence="4">
    <location>
        <begin position="21"/>
        <end position="312"/>
    </location>
</feature>
<feature type="signal peptide" evidence="4">
    <location>
        <begin position="1"/>
        <end position="20"/>
    </location>
</feature>
<comment type="similarity">
    <text evidence="1 2">Belongs to the glycosyl hydrolase 12 (cellulase H) family.</text>
</comment>
<evidence type="ECO:0000256" key="3">
    <source>
        <dbReference type="SAM" id="MobiDB-lite"/>
    </source>
</evidence>
<dbReference type="GO" id="GO:0016787">
    <property type="term" value="F:hydrolase activity"/>
    <property type="evidence" value="ECO:0007669"/>
    <property type="project" value="UniProtKB-KW"/>
</dbReference>
<keyword evidence="2" id="KW-0624">Polysaccharide degradation</keyword>
<feature type="compositionally biased region" description="Low complexity" evidence="3">
    <location>
        <begin position="31"/>
        <end position="81"/>
    </location>
</feature>